<name>A0A448WJE0_9PLAT</name>
<dbReference type="EMBL" id="CAAALY010017115">
    <property type="protein sequence ID" value="VEL13224.1"/>
    <property type="molecule type" value="Genomic_DNA"/>
</dbReference>
<sequence length="33" mass="3350">MPAIPDLLSSEAAGGKKKKGGAMQTISGKHKVI</sequence>
<organism evidence="2 3">
    <name type="scientific">Protopolystoma xenopodis</name>
    <dbReference type="NCBI Taxonomy" id="117903"/>
    <lineage>
        <taxon>Eukaryota</taxon>
        <taxon>Metazoa</taxon>
        <taxon>Spiralia</taxon>
        <taxon>Lophotrochozoa</taxon>
        <taxon>Platyhelminthes</taxon>
        <taxon>Monogenea</taxon>
        <taxon>Polyopisthocotylea</taxon>
        <taxon>Polystomatidea</taxon>
        <taxon>Polystomatidae</taxon>
        <taxon>Protopolystoma</taxon>
    </lineage>
</organism>
<keyword evidence="3" id="KW-1185">Reference proteome</keyword>
<evidence type="ECO:0000313" key="2">
    <source>
        <dbReference type="EMBL" id="VEL13224.1"/>
    </source>
</evidence>
<evidence type="ECO:0000313" key="3">
    <source>
        <dbReference type="Proteomes" id="UP000784294"/>
    </source>
</evidence>
<dbReference type="Proteomes" id="UP000784294">
    <property type="component" value="Unassembled WGS sequence"/>
</dbReference>
<proteinExistence type="predicted"/>
<gene>
    <name evidence="2" type="ORF">PXEA_LOCUS6664</name>
</gene>
<dbReference type="AlphaFoldDB" id="A0A448WJE0"/>
<protein>
    <submittedName>
        <fullName evidence="2">Uncharacterized protein</fullName>
    </submittedName>
</protein>
<reference evidence="2" key="1">
    <citation type="submission" date="2018-11" db="EMBL/GenBank/DDBJ databases">
        <authorList>
            <consortium name="Pathogen Informatics"/>
        </authorList>
    </citation>
    <scope>NUCLEOTIDE SEQUENCE</scope>
</reference>
<evidence type="ECO:0000256" key="1">
    <source>
        <dbReference type="SAM" id="MobiDB-lite"/>
    </source>
</evidence>
<accession>A0A448WJE0</accession>
<comment type="caution">
    <text evidence="2">The sequence shown here is derived from an EMBL/GenBank/DDBJ whole genome shotgun (WGS) entry which is preliminary data.</text>
</comment>
<feature type="region of interest" description="Disordered" evidence="1">
    <location>
        <begin position="1"/>
        <end position="33"/>
    </location>
</feature>